<evidence type="ECO:0000313" key="2">
    <source>
        <dbReference type="Proteomes" id="UP000001307"/>
    </source>
</evidence>
<accession>E4XBA1</accession>
<reference evidence="1" key="1">
    <citation type="journal article" date="2010" name="Science">
        <title>Plasticity of animal genome architecture unmasked by rapid evolution of a pelagic tunicate.</title>
        <authorList>
            <person name="Denoeud F."/>
            <person name="Henriet S."/>
            <person name="Mungpakdee S."/>
            <person name="Aury J.M."/>
            <person name="Da Silva C."/>
            <person name="Brinkmann H."/>
            <person name="Mikhaleva J."/>
            <person name="Olsen L.C."/>
            <person name="Jubin C."/>
            <person name="Canestro C."/>
            <person name="Bouquet J.M."/>
            <person name="Danks G."/>
            <person name="Poulain J."/>
            <person name="Campsteijn C."/>
            <person name="Adamski M."/>
            <person name="Cross I."/>
            <person name="Yadetie F."/>
            <person name="Muffato M."/>
            <person name="Louis A."/>
            <person name="Butcher S."/>
            <person name="Tsagkogeorga G."/>
            <person name="Konrad A."/>
            <person name="Singh S."/>
            <person name="Jensen M.F."/>
            <person name="Cong E.H."/>
            <person name="Eikeseth-Otteraa H."/>
            <person name="Noel B."/>
            <person name="Anthouard V."/>
            <person name="Porcel B.M."/>
            <person name="Kachouri-Lafond R."/>
            <person name="Nishino A."/>
            <person name="Ugolini M."/>
            <person name="Chourrout P."/>
            <person name="Nishida H."/>
            <person name="Aasland R."/>
            <person name="Huzurbazar S."/>
            <person name="Westhof E."/>
            <person name="Delsuc F."/>
            <person name="Lehrach H."/>
            <person name="Reinhardt R."/>
            <person name="Weissenbach J."/>
            <person name="Roy S.W."/>
            <person name="Artiguenave F."/>
            <person name="Postlethwait J.H."/>
            <person name="Manak J.R."/>
            <person name="Thompson E.M."/>
            <person name="Jaillon O."/>
            <person name="Du Pasquier L."/>
            <person name="Boudinot P."/>
            <person name="Liberles D.A."/>
            <person name="Volff J.N."/>
            <person name="Philippe H."/>
            <person name="Lenhard B."/>
            <person name="Roest Crollius H."/>
            <person name="Wincker P."/>
            <person name="Chourrout D."/>
        </authorList>
    </citation>
    <scope>NUCLEOTIDE SEQUENCE [LARGE SCALE GENOMIC DNA]</scope>
</reference>
<keyword evidence="2" id="KW-1185">Reference proteome</keyword>
<gene>
    <name evidence="1" type="ORF">GSOID_T00005621001</name>
</gene>
<proteinExistence type="predicted"/>
<protein>
    <submittedName>
        <fullName evidence="1">Uncharacterized protein</fullName>
    </submittedName>
</protein>
<dbReference type="EMBL" id="FN653033">
    <property type="protein sequence ID" value="CBY08784.1"/>
    <property type="molecule type" value="Genomic_DNA"/>
</dbReference>
<dbReference type="AlphaFoldDB" id="E4XBA1"/>
<sequence>MRLAYLEEPETWKRAAQLLEKLGKNVQLLLEKSNNRFSKGRKVYLIPSLPKRFPYIKIPKKEITLQTIIEDIDEIIHVGKLIKSTMKDLLEVFSPPPKYEDFLELLSQNSEFDINANVYRPDLLLLTVLHNILNLGVGCLPEIFIANGIRSGGIAPYLSLYIFFKAPCDSFMLELDIGIDYLTKLKGSIRARCRAHLSRQLEPVQITRVLGVKLADMILKKSWSGSGRSPPDFFWHDGQDPGLAWAKRGLTQERD</sequence>
<evidence type="ECO:0000313" key="1">
    <source>
        <dbReference type="EMBL" id="CBY08784.1"/>
    </source>
</evidence>
<dbReference type="OrthoDB" id="10555844at2759"/>
<name>E4XBA1_OIKDI</name>
<dbReference type="InParanoid" id="E4XBA1"/>
<dbReference type="Proteomes" id="UP000001307">
    <property type="component" value="Unassembled WGS sequence"/>
</dbReference>
<organism evidence="1">
    <name type="scientific">Oikopleura dioica</name>
    <name type="common">Tunicate</name>
    <dbReference type="NCBI Taxonomy" id="34765"/>
    <lineage>
        <taxon>Eukaryota</taxon>
        <taxon>Metazoa</taxon>
        <taxon>Chordata</taxon>
        <taxon>Tunicata</taxon>
        <taxon>Appendicularia</taxon>
        <taxon>Copelata</taxon>
        <taxon>Oikopleuridae</taxon>
        <taxon>Oikopleura</taxon>
    </lineage>
</organism>